<dbReference type="RefSeq" id="WP_140916950.1">
    <property type="nucleotide sequence ID" value="NZ_CP071407.1"/>
</dbReference>
<dbReference type="InterPro" id="IPR021352">
    <property type="entry name" value="DUF2971"/>
</dbReference>
<name>A0A506QIJ0_9GAMM</name>
<gene>
    <name evidence="1" type="ORF">FJW01_05740</name>
</gene>
<evidence type="ECO:0000313" key="1">
    <source>
        <dbReference type="EMBL" id="TPV45356.1"/>
    </source>
</evidence>
<dbReference type="AlphaFoldDB" id="A0A506QIJ0"/>
<sequence length="251" mass="29435">MLYKYVGNVDDNKVIEYLDAFVEKGTVYASRALGFNDPAELKLIFDFNAEFEVIKKRFHQARPDRTEQEFWAWYKSFDENSRWGVENSMREHNLTTKGIVCLTRDYDNYLMWSHYASSHTGFCIGFDDAFSHSIEDRGIEGDVLYVDSYPHYNYYTDSPKDYLNATYLHKGKPWAYENEYRVITEGSGVKQFDKSLIKEITLGCRASVKLQDYASKQIDKGIDVYKMALDRNSYRLIRICVKEGHYFQGDT</sequence>
<dbReference type="Proteomes" id="UP000317747">
    <property type="component" value="Unassembled WGS sequence"/>
</dbReference>
<dbReference type="OrthoDB" id="4119964at2"/>
<accession>A0A506QIJ0</accession>
<dbReference type="EMBL" id="VHJA01000042">
    <property type="protein sequence ID" value="TPV45356.1"/>
    <property type="molecule type" value="Genomic_DNA"/>
</dbReference>
<proteinExistence type="predicted"/>
<keyword evidence="2" id="KW-1185">Reference proteome</keyword>
<dbReference type="Pfam" id="PF11185">
    <property type="entry name" value="DUF2971"/>
    <property type="match status" value="1"/>
</dbReference>
<evidence type="ECO:0000313" key="2">
    <source>
        <dbReference type="Proteomes" id="UP000317747"/>
    </source>
</evidence>
<comment type="caution">
    <text evidence="1">The sequence shown here is derived from an EMBL/GenBank/DDBJ whole genome shotgun (WGS) entry which is preliminary data.</text>
</comment>
<organism evidence="1 2">
    <name type="scientific">Pantoea deleyi</name>
    <dbReference type="NCBI Taxonomy" id="470932"/>
    <lineage>
        <taxon>Bacteria</taxon>
        <taxon>Pseudomonadati</taxon>
        <taxon>Pseudomonadota</taxon>
        <taxon>Gammaproteobacteria</taxon>
        <taxon>Enterobacterales</taxon>
        <taxon>Erwiniaceae</taxon>
        <taxon>Pantoea</taxon>
    </lineage>
</organism>
<reference evidence="1 2" key="1">
    <citation type="submission" date="2019-06" db="EMBL/GenBank/DDBJ databases">
        <title>Taxogenomics and systematics of the genus Pantoea.</title>
        <authorList>
            <person name="Tambong J.T."/>
        </authorList>
    </citation>
    <scope>NUCLEOTIDE SEQUENCE [LARGE SCALE GENOMIC DNA]</scope>
    <source>
        <strain evidence="1 2">LMG 24200</strain>
    </source>
</reference>
<protein>
    <submittedName>
        <fullName evidence="1">DUF2971 domain-containing protein</fullName>
    </submittedName>
</protein>